<dbReference type="OrthoDB" id="630188at2759"/>
<dbReference type="PANTHER" id="PTHR32285">
    <property type="entry name" value="PROTEIN TRICHOME BIREFRINGENCE-LIKE 9-RELATED"/>
    <property type="match status" value="1"/>
</dbReference>
<sequence>MKGGGGAELPRWKYIYMLLESFRKVVLPILTLVLLVKITFSSYNTTTDSLLQNLETTLNKSVPFDQQKHEAITQLQSVGITSINHSEKVGKKQKTCNIFVGKWISYPNGPYYTNETNCAIDDRQNCMKFGRPDRDFIHWRWKPDDCELPLFDAMQFLELVRDKTLAFVGDSLARNQMQSLVCLLASAAIPVDVSETKDARFRRWLYKDYNFAIIALWSPQLIKSYESDPNGYSYNSLMDLYLDEADDVWASQVHKADTVIISGGQWFFRPFLYYENGQLIGCHKCNEKNTTKLSHYYGYRMAFRTAFKTLLNLKRLKSRLVILRPFSPQHFENGEWNKGGNCNRTRPFTNQDIKLDGYTLQMYLTQLEEFKAAKREGNKRGVKFRLLDTSEAMLLRPDGHPNHYGHWPNEKKLADCVHWCMPGPVDTWNELLLSILKMEAE</sequence>
<keyword evidence="6" id="KW-0472">Membrane</keyword>
<dbReference type="AlphaFoldDB" id="A0A1S3ZM42"/>
<keyword evidence="9" id="KW-1185">Reference proteome</keyword>
<evidence type="ECO:0000256" key="3">
    <source>
        <dbReference type="ARBA" id="ARBA00022692"/>
    </source>
</evidence>
<dbReference type="InterPro" id="IPR026057">
    <property type="entry name" value="TBL_C"/>
</dbReference>
<evidence type="ECO:0000256" key="4">
    <source>
        <dbReference type="ARBA" id="ARBA00022968"/>
    </source>
</evidence>
<feature type="domain" description="Trichome birefringence-like C-terminal" evidence="7">
    <location>
        <begin position="148"/>
        <end position="434"/>
    </location>
</feature>
<evidence type="ECO:0000313" key="9">
    <source>
        <dbReference type="Proteomes" id="UP000790787"/>
    </source>
</evidence>
<dbReference type="GO" id="GO:0016413">
    <property type="term" value="F:O-acetyltransferase activity"/>
    <property type="evidence" value="ECO:0000318"/>
    <property type="project" value="GO_Central"/>
</dbReference>
<evidence type="ECO:0000313" key="10">
    <source>
        <dbReference type="RefSeq" id="XP_016465436.1"/>
    </source>
</evidence>
<dbReference type="RefSeq" id="XP_016465436.1">
    <property type="nucleotide sequence ID" value="XM_016609950.1"/>
</dbReference>
<keyword evidence="3" id="KW-0812">Transmembrane</keyword>
<dbReference type="SMR" id="A0A1S3ZM42"/>
<dbReference type="GO" id="GO:0005794">
    <property type="term" value="C:Golgi apparatus"/>
    <property type="evidence" value="ECO:0000318"/>
    <property type="project" value="GO_Central"/>
</dbReference>
<dbReference type="PANTHER" id="PTHR32285:SF13">
    <property type="entry name" value="TRICHOME BIREFRINGENCE-LIKE N-TERMINAL DOMAIN-CONTAINING PROTEIN"/>
    <property type="match status" value="1"/>
</dbReference>
<evidence type="ECO:0000259" key="7">
    <source>
        <dbReference type="Pfam" id="PF13839"/>
    </source>
</evidence>
<evidence type="ECO:0000256" key="6">
    <source>
        <dbReference type="ARBA" id="ARBA00023136"/>
    </source>
</evidence>
<name>A0A1S3ZM42_TOBAC</name>
<evidence type="ECO:0000259" key="8">
    <source>
        <dbReference type="Pfam" id="PF14416"/>
    </source>
</evidence>
<dbReference type="RefSeq" id="XP_016465436.1">
    <property type="nucleotide sequence ID" value="XM_016609950.2"/>
</dbReference>
<dbReference type="PaxDb" id="4097-A0A1S3ZM42"/>
<organism evidence="9 10">
    <name type="scientific">Nicotiana tabacum</name>
    <name type="common">Common tobacco</name>
    <dbReference type="NCBI Taxonomy" id="4097"/>
    <lineage>
        <taxon>Eukaryota</taxon>
        <taxon>Viridiplantae</taxon>
        <taxon>Streptophyta</taxon>
        <taxon>Embryophyta</taxon>
        <taxon>Tracheophyta</taxon>
        <taxon>Spermatophyta</taxon>
        <taxon>Magnoliopsida</taxon>
        <taxon>eudicotyledons</taxon>
        <taxon>Gunneridae</taxon>
        <taxon>Pentapetalae</taxon>
        <taxon>asterids</taxon>
        <taxon>lamiids</taxon>
        <taxon>Solanales</taxon>
        <taxon>Solanaceae</taxon>
        <taxon>Nicotianoideae</taxon>
        <taxon>Nicotianeae</taxon>
        <taxon>Nicotiana</taxon>
    </lineage>
</organism>
<comment type="subcellular location">
    <subcellularLocation>
        <location evidence="1">Membrane</location>
        <topology evidence="1">Single-pass membrane protein</topology>
    </subcellularLocation>
</comment>
<evidence type="ECO:0000256" key="1">
    <source>
        <dbReference type="ARBA" id="ARBA00004167"/>
    </source>
</evidence>
<dbReference type="STRING" id="4097.A0A1S3ZM42"/>
<dbReference type="Pfam" id="PF13839">
    <property type="entry name" value="PC-Esterase"/>
    <property type="match status" value="1"/>
</dbReference>
<evidence type="ECO:0000256" key="5">
    <source>
        <dbReference type="ARBA" id="ARBA00022989"/>
    </source>
</evidence>
<dbReference type="InterPro" id="IPR029962">
    <property type="entry name" value="TBL"/>
</dbReference>
<dbReference type="Proteomes" id="UP000790787">
    <property type="component" value="Chromosome 17"/>
</dbReference>
<reference evidence="10" key="2">
    <citation type="submission" date="2025-08" db="UniProtKB">
        <authorList>
            <consortium name="RefSeq"/>
        </authorList>
    </citation>
    <scope>IDENTIFICATION</scope>
    <source>
        <tissue evidence="10">Leaf</tissue>
    </source>
</reference>
<proteinExistence type="inferred from homology"/>
<dbReference type="GeneID" id="107788276"/>
<keyword evidence="4" id="KW-0735">Signal-anchor</keyword>
<reference evidence="9" key="1">
    <citation type="journal article" date="2014" name="Nat. Commun.">
        <title>The tobacco genome sequence and its comparison with those of tomato and potato.</title>
        <authorList>
            <person name="Sierro N."/>
            <person name="Battey J.N."/>
            <person name="Ouadi S."/>
            <person name="Bakaher N."/>
            <person name="Bovet L."/>
            <person name="Willig A."/>
            <person name="Goepfert S."/>
            <person name="Peitsch M.C."/>
            <person name="Ivanov N.V."/>
        </authorList>
    </citation>
    <scope>NUCLEOTIDE SEQUENCE [LARGE SCALE GENOMIC DNA]</scope>
</reference>
<dbReference type="Pfam" id="PF14416">
    <property type="entry name" value="PMR5N"/>
    <property type="match status" value="1"/>
</dbReference>
<protein>
    <submittedName>
        <fullName evidence="10">Protein trichome birefringence-like 19</fullName>
    </submittedName>
</protein>
<dbReference type="OMA" id="WTSQVEN"/>
<accession>A0A1S3ZM42</accession>
<dbReference type="GO" id="GO:0016020">
    <property type="term" value="C:membrane"/>
    <property type="evidence" value="ECO:0007669"/>
    <property type="project" value="UniProtKB-SubCell"/>
</dbReference>
<keyword evidence="5" id="KW-1133">Transmembrane helix</keyword>
<dbReference type="KEGG" id="nta:107788276"/>
<feature type="domain" description="Trichome birefringence-like N-terminal" evidence="8">
    <location>
        <begin position="95"/>
        <end position="147"/>
    </location>
</feature>
<gene>
    <name evidence="10" type="primary">LOC107788276</name>
</gene>
<evidence type="ECO:0000256" key="2">
    <source>
        <dbReference type="ARBA" id="ARBA00007727"/>
    </source>
</evidence>
<comment type="similarity">
    <text evidence="2">Belongs to the PC-esterase family. TBL subfamily.</text>
</comment>
<dbReference type="InterPro" id="IPR025846">
    <property type="entry name" value="TBL_N"/>
</dbReference>